<accession>A0A645IVM9</accession>
<evidence type="ECO:0000256" key="1">
    <source>
        <dbReference type="SAM" id="Phobius"/>
    </source>
</evidence>
<dbReference type="AlphaFoldDB" id="A0A645IVM9"/>
<keyword evidence="1" id="KW-0472">Membrane</keyword>
<feature type="transmembrane region" description="Helical" evidence="1">
    <location>
        <begin position="20"/>
        <end position="36"/>
    </location>
</feature>
<reference evidence="2" key="1">
    <citation type="submission" date="2019-08" db="EMBL/GenBank/DDBJ databases">
        <authorList>
            <person name="Kucharzyk K."/>
            <person name="Murdoch R.W."/>
            <person name="Higgins S."/>
            <person name="Loffler F."/>
        </authorList>
    </citation>
    <scope>NUCLEOTIDE SEQUENCE</scope>
</reference>
<organism evidence="2">
    <name type="scientific">bioreactor metagenome</name>
    <dbReference type="NCBI Taxonomy" id="1076179"/>
    <lineage>
        <taxon>unclassified sequences</taxon>
        <taxon>metagenomes</taxon>
        <taxon>ecological metagenomes</taxon>
    </lineage>
</organism>
<sequence length="156" mass="16736">MSKLEVPLRLVVKVGMSKSIFLIFTFLTLTLMMRSIDLASCILFAITVPLAVILPQTFTILLISISSLVAEGKLWKASISNFLIIECAVGVLKSFNWSALVNRIFPSGLTGANGPNLNKFVGSMVMFGVKVAVDMASLTPPRVSSISSCPPASRSI</sequence>
<feature type="transmembrane region" description="Helical" evidence="1">
    <location>
        <begin position="82"/>
        <end position="100"/>
    </location>
</feature>
<dbReference type="EMBL" id="VSSQ01124565">
    <property type="protein sequence ID" value="MPN55391.1"/>
    <property type="molecule type" value="Genomic_DNA"/>
</dbReference>
<evidence type="ECO:0000313" key="2">
    <source>
        <dbReference type="EMBL" id="MPN55391.1"/>
    </source>
</evidence>
<keyword evidence="1" id="KW-0812">Transmembrane</keyword>
<name>A0A645IVM9_9ZZZZ</name>
<feature type="transmembrane region" description="Helical" evidence="1">
    <location>
        <begin position="42"/>
        <end position="70"/>
    </location>
</feature>
<gene>
    <name evidence="2" type="ORF">SDC9_203073</name>
</gene>
<comment type="caution">
    <text evidence="2">The sequence shown here is derived from an EMBL/GenBank/DDBJ whole genome shotgun (WGS) entry which is preliminary data.</text>
</comment>
<keyword evidence="1" id="KW-1133">Transmembrane helix</keyword>
<proteinExistence type="predicted"/>
<protein>
    <submittedName>
        <fullName evidence="2">Uncharacterized protein</fullName>
    </submittedName>
</protein>